<feature type="transmembrane region" description="Helical" evidence="2">
    <location>
        <begin position="297"/>
        <end position="317"/>
    </location>
</feature>
<dbReference type="EMBL" id="SUMD01000011">
    <property type="protein sequence ID" value="TJZ75343.1"/>
    <property type="molecule type" value="Genomic_DNA"/>
</dbReference>
<keyword evidence="2" id="KW-1133">Transmembrane helix</keyword>
<organism evidence="3 4">
    <name type="scientific">Rhodococcus oryzae</name>
    <dbReference type="NCBI Taxonomy" id="2571143"/>
    <lineage>
        <taxon>Bacteria</taxon>
        <taxon>Bacillati</taxon>
        <taxon>Actinomycetota</taxon>
        <taxon>Actinomycetes</taxon>
        <taxon>Mycobacteriales</taxon>
        <taxon>Nocardiaceae</taxon>
        <taxon>Rhodococcus</taxon>
    </lineage>
</organism>
<feature type="transmembrane region" description="Helical" evidence="2">
    <location>
        <begin position="253"/>
        <end position="277"/>
    </location>
</feature>
<accession>A0ABY2RF52</accession>
<feature type="region of interest" description="Disordered" evidence="1">
    <location>
        <begin position="711"/>
        <end position="730"/>
    </location>
</feature>
<proteinExistence type="predicted"/>
<gene>
    <name evidence="3" type="ORF">FCG67_20310</name>
</gene>
<keyword evidence="2" id="KW-0472">Membrane</keyword>
<dbReference type="Gene3D" id="3.40.50.1820">
    <property type="entry name" value="alpha/beta hydrolase"/>
    <property type="match status" value="1"/>
</dbReference>
<feature type="transmembrane region" description="Helical" evidence="2">
    <location>
        <begin position="468"/>
        <end position="495"/>
    </location>
</feature>
<feature type="transmembrane region" description="Helical" evidence="2">
    <location>
        <begin position="119"/>
        <end position="145"/>
    </location>
</feature>
<dbReference type="Proteomes" id="UP000305109">
    <property type="component" value="Unassembled WGS sequence"/>
</dbReference>
<comment type="caution">
    <text evidence="3">The sequence shown here is derived from an EMBL/GenBank/DDBJ whole genome shotgun (WGS) entry which is preliminary data.</text>
</comment>
<dbReference type="InterPro" id="IPR029058">
    <property type="entry name" value="AB_hydrolase_fold"/>
</dbReference>
<evidence type="ECO:0000313" key="3">
    <source>
        <dbReference type="EMBL" id="TJZ75343.1"/>
    </source>
</evidence>
<keyword evidence="4" id="KW-1185">Reference proteome</keyword>
<protein>
    <recommendedName>
        <fullName evidence="5">Alpha/beta hydrolase</fullName>
    </recommendedName>
</protein>
<name>A0ABY2RF52_9NOCA</name>
<dbReference type="SUPFAM" id="SSF53474">
    <property type="entry name" value="alpha/beta-Hydrolases"/>
    <property type="match status" value="1"/>
</dbReference>
<evidence type="ECO:0000256" key="1">
    <source>
        <dbReference type="SAM" id="MobiDB-lite"/>
    </source>
</evidence>
<feature type="transmembrane region" description="Helical" evidence="2">
    <location>
        <begin position="75"/>
        <end position="98"/>
    </location>
</feature>
<keyword evidence="2" id="KW-0812">Transmembrane</keyword>
<sequence>MSNTPPHDMLDVQADQVHRVIGDQLAGFWTVDGDAAAEFTPEQRGYTPPGIRREAYSWGGLARTTPGGTAPLGQAVLAVVIRAAWCLVLPYGLTNLAYWARNLCTTPAQVRRTATLVRLFGLGLTLLFVSAVVTVSSDLIALQYLEHGSGNLPSQFQAVADLPPQRRLAVSLLVPAAALAVLWFVSSRSRTRYDVDGAQQTAETADATPVLRRHGFWNNRGHATETAVIHVAAGVAGTVAMSALFAPPRDEPFGWVFSAIAIVAVLAMVAGAVRLVLTSERGVDVPVSRTEAGVPAATWAVVAVSAAAFVAQSLLLAFGPHAAKTPGGEAPRLDGLVAVPAVLVLVLLALALAGLSVRRMSPWWTVALATTLGVAAVAYLCGQRGPAVVVGAAVFLVLLALALPGSEFQAWSGRAVGVFLLLALGGAMLLSNLVVVGVGNWLNSSSGAAELVSDHPAGDQTEIRIPAIFAWFGVGLVASAAVLVVVLVVVGCCAVRWASFVRARSGDAAASPATADAMALADPDTVPTKRLANAAHRAEPAIGVLAALALLALLPCVILPLRPWQPDEEPPPLHVLATWGALFAAALAAALVGALALRPRSGRPLGIVWDLLGLVPRAAHPFGPPSYSERAVPELVARCDAWLRAADGNRVVLSAHSMGSVLAVAALLDPRSEALAERGALLTYGSQLRAYFGRIFPELFGPDAIANAPASGARPLAPDEFRGDDAGPPTQPRAETLTGLLRGTPGHPRWINLWRKTDHLGFPAYSRLRNRVDVRADEVDRSGYLPTVAGHSGYVRTPQYRDALAELRRLIGA</sequence>
<feature type="transmembrane region" description="Helical" evidence="2">
    <location>
        <begin position="573"/>
        <end position="597"/>
    </location>
</feature>
<feature type="transmembrane region" description="Helical" evidence="2">
    <location>
        <begin position="165"/>
        <end position="185"/>
    </location>
</feature>
<dbReference type="RefSeq" id="WP_136911476.1">
    <property type="nucleotide sequence ID" value="NZ_SUMD01000011.1"/>
</dbReference>
<reference evidence="3 4" key="1">
    <citation type="submission" date="2019-04" db="EMBL/GenBank/DDBJ databases">
        <title>Rhodococcus oryzae sp. nov., a novel actinomycete isolated from rhizosphere soil of rice (Oryza sativa L.).</title>
        <authorList>
            <person name="Li C."/>
        </authorList>
    </citation>
    <scope>NUCLEOTIDE SEQUENCE [LARGE SCALE GENOMIC DNA]</scope>
    <source>
        <strain evidence="3 4">NEAU-CX67</strain>
    </source>
</reference>
<evidence type="ECO:0008006" key="5">
    <source>
        <dbReference type="Google" id="ProtNLM"/>
    </source>
</evidence>
<evidence type="ECO:0000313" key="4">
    <source>
        <dbReference type="Proteomes" id="UP000305109"/>
    </source>
</evidence>
<evidence type="ECO:0000256" key="2">
    <source>
        <dbReference type="SAM" id="Phobius"/>
    </source>
</evidence>
<feature type="transmembrane region" description="Helical" evidence="2">
    <location>
        <begin position="540"/>
        <end position="561"/>
    </location>
</feature>
<feature type="transmembrane region" description="Helical" evidence="2">
    <location>
        <begin position="415"/>
        <end position="438"/>
    </location>
</feature>
<feature type="transmembrane region" description="Helical" evidence="2">
    <location>
        <begin position="227"/>
        <end position="247"/>
    </location>
</feature>
<feature type="transmembrane region" description="Helical" evidence="2">
    <location>
        <begin position="337"/>
        <end position="355"/>
    </location>
</feature>
<feature type="transmembrane region" description="Helical" evidence="2">
    <location>
        <begin position="362"/>
        <end position="380"/>
    </location>
</feature>
<feature type="transmembrane region" description="Helical" evidence="2">
    <location>
        <begin position="386"/>
        <end position="403"/>
    </location>
</feature>